<keyword evidence="2" id="KW-1185">Reference proteome</keyword>
<evidence type="ECO:0000313" key="1">
    <source>
        <dbReference type="EMBL" id="MFD1141872.1"/>
    </source>
</evidence>
<evidence type="ECO:0000313" key="2">
    <source>
        <dbReference type="Proteomes" id="UP001597116"/>
    </source>
</evidence>
<dbReference type="RefSeq" id="WP_265992379.1">
    <property type="nucleotide sequence ID" value="NZ_CP110973.1"/>
</dbReference>
<sequence>MMEIPIYSKEQIGYALAEGDNLYATFDTMLEEFIGKGADDKATGIAKLAFDRGTSVLSSKQLAVLNKELSKYNLVECASCSTLLLVSIHADYPHFCDICLDNQSRSE</sequence>
<dbReference type="EMBL" id="JBHTLP010000008">
    <property type="protein sequence ID" value="MFD1141872.1"/>
    <property type="molecule type" value="Genomic_DNA"/>
</dbReference>
<comment type="caution">
    <text evidence="1">The sequence shown here is derived from an EMBL/GenBank/DDBJ whole genome shotgun (WGS) entry which is preliminary data.</text>
</comment>
<gene>
    <name evidence="1" type="ORF">ACFQ4C_12165</name>
</gene>
<accession>A0ABW3Q498</accession>
<reference evidence="2" key="1">
    <citation type="journal article" date="2019" name="Int. J. Syst. Evol. Microbiol.">
        <title>The Global Catalogue of Microorganisms (GCM) 10K type strain sequencing project: providing services to taxonomists for standard genome sequencing and annotation.</title>
        <authorList>
            <consortium name="The Broad Institute Genomics Platform"/>
            <consortium name="The Broad Institute Genome Sequencing Center for Infectious Disease"/>
            <person name="Wu L."/>
            <person name="Ma J."/>
        </authorList>
    </citation>
    <scope>NUCLEOTIDE SEQUENCE [LARGE SCALE GENOMIC DNA]</scope>
    <source>
        <strain evidence="2">CCUG 55608</strain>
    </source>
</reference>
<protein>
    <submittedName>
        <fullName evidence="1">Uncharacterized protein</fullName>
    </submittedName>
</protein>
<organism evidence="1 2">
    <name type="scientific">Larkinella insperata</name>
    <dbReference type="NCBI Taxonomy" id="332158"/>
    <lineage>
        <taxon>Bacteria</taxon>
        <taxon>Pseudomonadati</taxon>
        <taxon>Bacteroidota</taxon>
        <taxon>Cytophagia</taxon>
        <taxon>Cytophagales</taxon>
        <taxon>Spirosomataceae</taxon>
        <taxon>Larkinella</taxon>
    </lineage>
</organism>
<proteinExistence type="predicted"/>
<dbReference type="Proteomes" id="UP001597116">
    <property type="component" value="Unassembled WGS sequence"/>
</dbReference>
<name>A0ABW3Q498_9BACT</name>